<protein>
    <recommendedName>
        <fullName evidence="3">HTH psq-type domain-containing protein</fullName>
    </recommendedName>
</protein>
<evidence type="ECO:0000313" key="2">
    <source>
        <dbReference type="Proteomes" id="UP000192501"/>
    </source>
</evidence>
<dbReference type="AlphaFoldDB" id="A0A1X0Q6Q0"/>
<dbReference type="Proteomes" id="UP000192501">
    <property type="component" value="Unassembled WGS sequence"/>
</dbReference>
<sequence length="65" mass="7585">MTNHITYEVKVLIEDDLISGLSQREVALKIKVSKTLVCNINKKLKMEHHWEGNLVQDDLKYCLMN</sequence>
<dbReference type="VEuPathDB" id="MicrosporidiaDB:A0H76_812"/>
<comment type="caution">
    <text evidence="1">The sequence shown here is derived from an EMBL/GenBank/DDBJ whole genome shotgun (WGS) entry which is preliminary data.</text>
</comment>
<accession>A0A1X0Q6Q0</accession>
<name>A0A1X0Q6Q0_9MICR</name>
<gene>
    <name evidence="1" type="ORF">A0H76_812</name>
</gene>
<evidence type="ECO:0000313" key="1">
    <source>
        <dbReference type="EMBL" id="ORD95420.1"/>
    </source>
</evidence>
<evidence type="ECO:0008006" key="3">
    <source>
        <dbReference type="Google" id="ProtNLM"/>
    </source>
</evidence>
<dbReference type="EMBL" id="LTAI01001405">
    <property type="protein sequence ID" value="ORD95420.1"/>
    <property type="molecule type" value="Genomic_DNA"/>
</dbReference>
<organism evidence="1 2">
    <name type="scientific">Hepatospora eriocheir</name>
    <dbReference type="NCBI Taxonomy" id="1081669"/>
    <lineage>
        <taxon>Eukaryota</taxon>
        <taxon>Fungi</taxon>
        <taxon>Fungi incertae sedis</taxon>
        <taxon>Microsporidia</taxon>
        <taxon>Hepatosporidae</taxon>
        <taxon>Hepatospora</taxon>
    </lineage>
</organism>
<proteinExistence type="predicted"/>
<reference evidence="1 2" key="1">
    <citation type="journal article" date="2017" name="Environ. Microbiol.">
        <title>Decay of the glycolytic pathway and adaptation to intranuclear parasitism within Enterocytozoonidae microsporidia.</title>
        <authorList>
            <person name="Wiredu Boakye D."/>
            <person name="Jaroenlak P."/>
            <person name="Prachumwat A."/>
            <person name="Williams T.A."/>
            <person name="Bateman K.S."/>
            <person name="Itsathitphaisarn O."/>
            <person name="Sritunyalucksana K."/>
            <person name="Paszkiewicz K.H."/>
            <person name="Moore K.A."/>
            <person name="Stentiford G.D."/>
            <person name="Williams B.A."/>
        </authorList>
    </citation>
    <scope>NUCLEOTIDE SEQUENCE [LARGE SCALE GENOMIC DNA]</scope>
    <source>
        <strain evidence="2">canceri</strain>
    </source>
</reference>